<evidence type="ECO:0000313" key="6">
    <source>
        <dbReference type="EMBL" id="KRS10872.1"/>
    </source>
</evidence>
<gene>
    <name evidence="6" type="ORF">XM53_19220</name>
</gene>
<dbReference type="InterPro" id="IPR036390">
    <property type="entry name" value="WH_DNA-bd_sf"/>
</dbReference>
<dbReference type="PRINTS" id="PR00039">
    <property type="entry name" value="HTHLYSR"/>
</dbReference>
<dbReference type="InterPro" id="IPR058163">
    <property type="entry name" value="LysR-type_TF_proteobact-type"/>
</dbReference>
<dbReference type="GO" id="GO:0006351">
    <property type="term" value="P:DNA-templated transcription"/>
    <property type="evidence" value="ECO:0007669"/>
    <property type="project" value="TreeGrafter"/>
</dbReference>
<dbReference type="PATRIC" id="fig|1641875.4.peg.2376"/>
<organism evidence="6 7">
    <name type="scientific">Roseovarius atlanticus</name>
    <dbReference type="NCBI Taxonomy" id="1641875"/>
    <lineage>
        <taxon>Bacteria</taxon>
        <taxon>Pseudomonadati</taxon>
        <taxon>Pseudomonadota</taxon>
        <taxon>Alphaproteobacteria</taxon>
        <taxon>Rhodobacterales</taxon>
        <taxon>Roseobacteraceae</taxon>
        <taxon>Roseovarius</taxon>
    </lineage>
</organism>
<dbReference type="SUPFAM" id="SSF46785">
    <property type="entry name" value="Winged helix' DNA-binding domain"/>
    <property type="match status" value="1"/>
</dbReference>
<feature type="domain" description="HTH lysR-type" evidence="5">
    <location>
        <begin position="6"/>
        <end position="63"/>
    </location>
</feature>
<dbReference type="Gene3D" id="3.40.190.10">
    <property type="entry name" value="Periplasmic binding protein-like II"/>
    <property type="match status" value="2"/>
</dbReference>
<dbReference type="OrthoDB" id="9813056at2"/>
<dbReference type="InterPro" id="IPR000847">
    <property type="entry name" value="LysR_HTH_N"/>
</dbReference>
<keyword evidence="7" id="KW-1185">Reference proteome</keyword>
<protein>
    <submittedName>
        <fullName evidence="6">LysR family transcriptional regulator</fullName>
    </submittedName>
</protein>
<dbReference type="STRING" id="1641875.XM53_19220"/>
<evidence type="ECO:0000313" key="7">
    <source>
        <dbReference type="Proteomes" id="UP000051295"/>
    </source>
</evidence>
<dbReference type="SUPFAM" id="SSF53850">
    <property type="entry name" value="Periplasmic binding protein-like II"/>
    <property type="match status" value="1"/>
</dbReference>
<evidence type="ECO:0000256" key="3">
    <source>
        <dbReference type="ARBA" id="ARBA00023125"/>
    </source>
</evidence>
<dbReference type="Proteomes" id="UP000051295">
    <property type="component" value="Unassembled WGS sequence"/>
</dbReference>
<dbReference type="Pfam" id="PF03466">
    <property type="entry name" value="LysR_substrate"/>
    <property type="match status" value="1"/>
</dbReference>
<comment type="similarity">
    <text evidence="1">Belongs to the LysR transcriptional regulatory family.</text>
</comment>
<keyword evidence="3" id="KW-0238">DNA-binding</keyword>
<evidence type="ECO:0000256" key="2">
    <source>
        <dbReference type="ARBA" id="ARBA00023015"/>
    </source>
</evidence>
<dbReference type="GO" id="GO:0003700">
    <property type="term" value="F:DNA-binding transcription factor activity"/>
    <property type="evidence" value="ECO:0007669"/>
    <property type="project" value="InterPro"/>
</dbReference>
<sequence length="276" mass="30323">MAKSLPPLSWLRSFEAAARNLSFTTAAEEIGLTQSAVSQQVKSLESRLGVQLFIRHARGLALTDAGRRLLPEVDAPLQALSRAMVGMDTRPSRNLLTIASSISVAHWKIAPRLTEFRERFPQLEVRILSAIWPDDFHSTRADVEIRFGSAQQAGPEAEAILPNDLIALKAPTLKGDVADLPLIETVGTSSGWQAWSRQIEPVPDPSIYTDTYGMALHLAAHGNGVVLANKWLAQYALENALVTRAHSASIPSQEGYHLSVSSDKWQAEAFREWLLK</sequence>
<reference evidence="6 7" key="1">
    <citation type="submission" date="2015-04" db="EMBL/GenBank/DDBJ databases">
        <title>The draft genome sequence of Roseovarius sp.R12b.</title>
        <authorList>
            <person name="Li G."/>
            <person name="Lai Q."/>
            <person name="Shao Z."/>
            <person name="Yan P."/>
        </authorList>
    </citation>
    <scope>NUCLEOTIDE SEQUENCE [LARGE SCALE GENOMIC DNA]</scope>
    <source>
        <strain evidence="6 7">R12B</strain>
    </source>
</reference>
<name>A0A0T5NPK0_9RHOB</name>
<evidence type="ECO:0000259" key="5">
    <source>
        <dbReference type="PROSITE" id="PS50931"/>
    </source>
</evidence>
<evidence type="ECO:0000256" key="4">
    <source>
        <dbReference type="ARBA" id="ARBA00023163"/>
    </source>
</evidence>
<dbReference type="PROSITE" id="PS50931">
    <property type="entry name" value="HTH_LYSR"/>
    <property type="match status" value="1"/>
</dbReference>
<dbReference type="InterPro" id="IPR036388">
    <property type="entry name" value="WH-like_DNA-bd_sf"/>
</dbReference>
<proteinExistence type="inferred from homology"/>
<dbReference type="InterPro" id="IPR005119">
    <property type="entry name" value="LysR_subst-bd"/>
</dbReference>
<dbReference type="EMBL" id="LAXJ01000026">
    <property type="protein sequence ID" value="KRS10872.1"/>
    <property type="molecule type" value="Genomic_DNA"/>
</dbReference>
<comment type="caution">
    <text evidence="6">The sequence shown here is derived from an EMBL/GenBank/DDBJ whole genome shotgun (WGS) entry which is preliminary data.</text>
</comment>
<dbReference type="FunFam" id="1.10.10.10:FF:000038">
    <property type="entry name" value="Glycine cleavage system transcriptional activator"/>
    <property type="match status" value="1"/>
</dbReference>
<accession>A0A0T5NPK0</accession>
<dbReference type="PANTHER" id="PTHR30537">
    <property type="entry name" value="HTH-TYPE TRANSCRIPTIONAL REGULATOR"/>
    <property type="match status" value="1"/>
</dbReference>
<dbReference type="AlphaFoldDB" id="A0A0T5NPK0"/>
<dbReference type="PANTHER" id="PTHR30537:SF26">
    <property type="entry name" value="GLYCINE CLEAVAGE SYSTEM TRANSCRIPTIONAL ACTIVATOR"/>
    <property type="match status" value="1"/>
</dbReference>
<dbReference type="Gene3D" id="1.10.10.10">
    <property type="entry name" value="Winged helix-like DNA-binding domain superfamily/Winged helix DNA-binding domain"/>
    <property type="match status" value="1"/>
</dbReference>
<dbReference type="GO" id="GO:0043565">
    <property type="term" value="F:sequence-specific DNA binding"/>
    <property type="evidence" value="ECO:0007669"/>
    <property type="project" value="TreeGrafter"/>
</dbReference>
<evidence type="ECO:0000256" key="1">
    <source>
        <dbReference type="ARBA" id="ARBA00009437"/>
    </source>
</evidence>
<dbReference type="RefSeq" id="WP_057796308.1">
    <property type="nucleotide sequence ID" value="NZ_LAXJ01000026.1"/>
</dbReference>
<dbReference type="Pfam" id="PF00126">
    <property type="entry name" value="HTH_1"/>
    <property type="match status" value="1"/>
</dbReference>
<keyword evidence="4" id="KW-0804">Transcription</keyword>
<keyword evidence="2" id="KW-0805">Transcription regulation</keyword>